<evidence type="ECO:0000313" key="1">
    <source>
        <dbReference type="EMBL" id="GHE77820.1"/>
    </source>
</evidence>
<keyword evidence="2" id="KW-1185">Reference proteome</keyword>
<proteinExistence type="predicted"/>
<accession>A0ABQ3IDK1</accession>
<comment type="caution">
    <text evidence="1">The sequence shown here is derived from an EMBL/GenBank/DDBJ whole genome shotgun (WGS) entry which is preliminary data.</text>
</comment>
<gene>
    <name evidence="1" type="ORF">GCM10011501_01840</name>
</gene>
<sequence>MLFFALVCSACSSSSSELTIYENCFTPVSFNAGELLNIPKNKKHSTKAYYFLIGEQVSKSEKNKLAKYSLDGYILQGVPDEWSNPILTNTPINFIGYIALNKSSWLKAQVGLKDNLYFVITTYEGKFLLESTIGLRKIPLDTLDCIR</sequence>
<dbReference type="EMBL" id="BNAH01000001">
    <property type="protein sequence ID" value="GHE77820.1"/>
    <property type="molecule type" value="Genomic_DNA"/>
</dbReference>
<protein>
    <recommendedName>
        <fullName evidence="3">Lipoprotein</fullName>
    </recommendedName>
</protein>
<name>A0ABQ3IDK1_9GAMM</name>
<evidence type="ECO:0008006" key="3">
    <source>
        <dbReference type="Google" id="ProtNLM"/>
    </source>
</evidence>
<evidence type="ECO:0000313" key="2">
    <source>
        <dbReference type="Proteomes" id="UP000626370"/>
    </source>
</evidence>
<reference evidence="2" key="1">
    <citation type="journal article" date="2019" name="Int. J. Syst. Evol. Microbiol.">
        <title>The Global Catalogue of Microorganisms (GCM) 10K type strain sequencing project: providing services to taxonomists for standard genome sequencing and annotation.</title>
        <authorList>
            <consortium name="The Broad Institute Genomics Platform"/>
            <consortium name="The Broad Institute Genome Sequencing Center for Infectious Disease"/>
            <person name="Wu L."/>
            <person name="Ma J."/>
        </authorList>
    </citation>
    <scope>NUCLEOTIDE SEQUENCE [LARGE SCALE GENOMIC DNA]</scope>
    <source>
        <strain evidence="2">CGMCC 1.15922</strain>
    </source>
</reference>
<organism evidence="1 2">
    <name type="scientific">Thalassotalea profundi</name>
    <dbReference type="NCBI Taxonomy" id="2036687"/>
    <lineage>
        <taxon>Bacteria</taxon>
        <taxon>Pseudomonadati</taxon>
        <taxon>Pseudomonadota</taxon>
        <taxon>Gammaproteobacteria</taxon>
        <taxon>Alteromonadales</taxon>
        <taxon>Colwelliaceae</taxon>
        <taxon>Thalassotalea</taxon>
    </lineage>
</organism>
<dbReference type="Proteomes" id="UP000626370">
    <property type="component" value="Unassembled WGS sequence"/>
</dbReference>
<dbReference type="RefSeq" id="WP_189376210.1">
    <property type="nucleotide sequence ID" value="NZ_BNAH01000001.1"/>
</dbReference>